<evidence type="ECO:0000313" key="2">
    <source>
        <dbReference type="Proteomes" id="UP000605784"/>
    </source>
</evidence>
<protein>
    <recommendedName>
        <fullName evidence="3">BREX system P-loop protein BrxC</fullName>
    </recommendedName>
</protein>
<keyword evidence="2" id="KW-1185">Reference proteome</keyword>
<reference evidence="1" key="2">
    <citation type="submission" date="2020-09" db="EMBL/GenBank/DDBJ databases">
        <authorList>
            <person name="Sun Q."/>
            <person name="Ohkuma M."/>
        </authorList>
    </citation>
    <scope>NUCLEOTIDE SEQUENCE</scope>
    <source>
        <strain evidence="1">JCM 17820</strain>
    </source>
</reference>
<comment type="caution">
    <text evidence="1">The sequence shown here is derived from an EMBL/GenBank/DDBJ whole genome shotgun (WGS) entry which is preliminary data.</text>
</comment>
<proteinExistence type="predicted"/>
<reference evidence="1" key="1">
    <citation type="journal article" date="2014" name="Int. J. Syst. Evol. Microbiol.">
        <title>Complete genome sequence of Corynebacterium casei LMG S-19264T (=DSM 44701T), isolated from a smear-ripened cheese.</title>
        <authorList>
            <consortium name="US DOE Joint Genome Institute (JGI-PGF)"/>
            <person name="Walter F."/>
            <person name="Albersmeier A."/>
            <person name="Kalinowski J."/>
            <person name="Ruckert C."/>
        </authorList>
    </citation>
    <scope>NUCLEOTIDE SEQUENCE</scope>
    <source>
        <strain evidence="1">JCM 17820</strain>
    </source>
</reference>
<sequence>MVDASWFEDLPDDFEESVRIDRDERDHRERAIQSYHVTADSQRFIRDFVDRMLGQADDMRTGSNYWLYGYYGSGKSHLLTVLDGLLDTDWLEGQYSEVWDDLTQVTEDASEDQLRAHWQNIHEEYYVIPVSVNLLKYQGQKQRSFSEIVLRHAHQDPDLTGVDDEISTGLSSQLDVAYFEKWFRTTEAWPDRQTRAQAVLETVTAESGGYDWDSEDLWKDIQNYSALADVVLPKLFEEVNETRDGYTDLRPSDIDPEEVVTRLNQLREEREDELGKPVKLVLLLDEVSLFIGTDFERLTELQTLAENIDDIGDGDIQLVATAQAKIEDVQPKFAAHGADFSIVKDRFPHRYQLPSKHVGDIAKRRLFEKSDRGEARVREVLDEASVKPTESLVYNEIKQNTKPPLDSIDDDELVEFYPFLPYHAPLFLEILFNLRQEAPDPAKSIFSGTARAILALMHNLLQSWVEDGEPDHVVTLVDFYELIKPELEETLEKDVRVIGELPDDDEAGANESHEGGRSIADEVADGNLEAFDLDVAKAVLLLQHVHDIVPLNEGNIAVSVMSDLNGRSWISTQNRVEESLGRLQKFIRPTEDESGARYRFATQEERLIYDDTEANEENPDWDAILHALDEHLWERIMQDLSLPESVPYSESGDEYPVAYEFSLDGVGFETTREAEGGLEVSIAVQGVHPAHSPDDGDEETLYWEIDTDGLDDLRKHIVEWWALRDAISTHTVPPAVERDLDRRASAVRSKLVSAMQSGSYTVKDRTNIGSLAKAVQTAVDVGYPDDFHPMMLQVTDDRLQELAELSTDDPLPAWAHTIQVPSSDPSARQGKKSIQRNVLSLTGRQLRDKDDGLNMNTVLDGITDEKPFYDEARPALCAIIWGFCREGRLVPVDEDGNTLANEVVLDQSQLSTTRLKLLPREPIGKLLEDGGFKETTETVADGLINLQNANTQLRSALTGLQEDVQLVADTDIRSDAVAGLLDSLVEALSERIDATADRLTVVRSQGDGLGDAIEQTNAGQEWLDEVVDVWNRRLLSLYRFDAQLAVGDREFEWIDEKAQSLVAEQRDALHAFDGSWWTTDGWKVLVGETATDCSAEFQRSWNAYVDEHELATFVERLEEHPWVVPATELPSSVHVAFERTYITPLRELRRWYETVDEAVTALNSDDEDTLASAADDIAGVQPRTDATEDDVDVLESRLGRLSAIVGDRTPGDVDQIGVLPDDRRGIDQRLERLVESRELDVERADSGVIIR</sequence>
<organism evidence="1 2">
    <name type="scientific">Haloarcula pellucida</name>
    <dbReference type="NCBI Taxonomy" id="1427151"/>
    <lineage>
        <taxon>Archaea</taxon>
        <taxon>Methanobacteriati</taxon>
        <taxon>Methanobacteriota</taxon>
        <taxon>Stenosarchaea group</taxon>
        <taxon>Halobacteria</taxon>
        <taxon>Halobacteriales</taxon>
        <taxon>Haloarculaceae</taxon>
        <taxon>Haloarcula</taxon>
    </lineage>
</organism>
<dbReference type="InterPro" id="IPR027417">
    <property type="entry name" value="P-loop_NTPase"/>
</dbReference>
<dbReference type="EMBL" id="BMOU01000003">
    <property type="protein sequence ID" value="GGN94900.1"/>
    <property type="molecule type" value="Genomic_DNA"/>
</dbReference>
<name>A0A830GMJ3_9EURY</name>
<dbReference type="AlphaFoldDB" id="A0A830GMJ3"/>
<dbReference type="RefSeq" id="WP_188997387.1">
    <property type="nucleotide sequence ID" value="NZ_BMOU01000003.1"/>
</dbReference>
<evidence type="ECO:0000313" key="1">
    <source>
        <dbReference type="EMBL" id="GGN94900.1"/>
    </source>
</evidence>
<dbReference type="SUPFAM" id="SSF52540">
    <property type="entry name" value="P-loop containing nucleoside triphosphate hydrolases"/>
    <property type="match status" value="1"/>
</dbReference>
<accession>A0A830GMJ3</accession>
<gene>
    <name evidence="1" type="ORF">GCM10009030_21720</name>
</gene>
<evidence type="ECO:0008006" key="3">
    <source>
        <dbReference type="Google" id="ProtNLM"/>
    </source>
</evidence>
<dbReference type="Proteomes" id="UP000605784">
    <property type="component" value="Unassembled WGS sequence"/>
</dbReference>